<keyword evidence="2" id="KW-0472">Membrane</keyword>
<keyword evidence="5" id="KW-1185">Reference proteome</keyword>
<accession>A0A9W8M335</accession>
<reference evidence="4" key="1">
    <citation type="submission" date="2022-07" db="EMBL/GenBank/DDBJ databases">
        <title>Phylogenomic reconstructions and comparative analyses of Kickxellomycotina fungi.</title>
        <authorList>
            <person name="Reynolds N.K."/>
            <person name="Stajich J.E."/>
            <person name="Barry K."/>
            <person name="Grigoriev I.V."/>
            <person name="Crous P."/>
            <person name="Smith M.E."/>
        </authorList>
    </citation>
    <scope>NUCLEOTIDE SEQUENCE</scope>
    <source>
        <strain evidence="4">RSA 476</strain>
    </source>
</reference>
<proteinExistence type="predicted"/>
<feature type="compositionally biased region" description="Low complexity" evidence="1">
    <location>
        <begin position="158"/>
        <end position="177"/>
    </location>
</feature>
<evidence type="ECO:0000256" key="2">
    <source>
        <dbReference type="SAM" id="Phobius"/>
    </source>
</evidence>
<keyword evidence="2" id="KW-1133">Transmembrane helix</keyword>
<keyword evidence="3" id="KW-0732">Signal</keyword>
<evidence type="ECO:0000313" key="4">
    <source>
        <dbReference type="EMBL" id="KAJ2861351.1"/>
    </source>
</evidence>
<evidence type="ECO:0008006" key="6">
    <source>
        <dbReference type="Google" id="ProtNLM"/>
    </source>
</evidence>
<dbReference type="Proteomes" id="UP001140074">
    <property type="component" value="Unassembled WGS sequence"/>
</dbReference>
<feature type="chain" id="PRO_5040853533" description="SH3b domain-containing protein" evidence="3">
    <location>
        <begin position="20"/>
        <end position="204"/>
    </location>
</feature>
<gene>
    <name evidence="4" type="ORF">GGH94_004949</name>
</gene>
<dbReference type="AlphaFoldDB" id="A0A9W8M335"/>
<evidence type="ECO:0000256" key="3">
    <source>
        <dbReference type="SAM" id="SignalP"/>
    </source>
</evidence>
<feature type="transmembrane region" description="Helical" evidence="2">
    <location>
        <begin position="182"/>
        <end position="203"/>
    </location>
</feature>
<keyword evidence="2" id="KW-0812">Transmembrane</keyword>
<feature type="compositionally biased region" description="Low complexity" evidence="1">
    <location>
        <begin position="97"/>
        <end position="146"/>
    </location>
</feature>
<dbReference type="EMBL" id="JANBUY010000228">
    <property type="protein sequence ID" value="KAJ2861351.1"/>
    <property type="molecule type" value="Genomic_DNA"/>
</dbReference>
<evidence type="ECO:0000313" key="5">
    <source>
        <dbReference type="Proteomes" id="UP001140074"/>
    </source>
</evidence>
<evidence type="ECO:0000256" key="1">
    <source>
        <dbReference type="SAM" id="MobiDB-lite"/>
    </source>
</evidence>
<feature type="signal peptide" evidence="3">
    <location>
        <begin position="1"/>
        <end position="19"/>
    </location>
</feature>
<sequence length="204" mass="21260">MRYSATALALLALFSASEAFDIIHSANLNCRAGPSTKSDIIKVYSLGDDVQIVCQSTGERVSDTNIWDKTPDNCYVLDYYLSTGFSGIFMPLCNATSSGSSSSSKTNRSSTVSTTTTSTSRPNSSPTTSTTSDSETSSQTSLSPESESSETKPKSDSTLDSSNSQSTSKNSAASATRSSTNFGPFVAALGSAIVACAFAGLGYW</sequence>
<organism evidence="4 5">
    <name type="scientific">Coemansia aciculifera</name>
    <dbReference type="NCBI Taxonomy" id="417176"/>
    <lineage>
        <taxon>Eukaryota</taxon>
        <taxon>Fungi</taxon>
        <taxon>Fungi incertae sedis</taxon>
        <taxon>Zoopagomycota</taxon>
        <taxon>Kickxellomycotina</taxon>
        <taxon>Kickxellomycetes</taxon>
        <taxon>Kickxellales</taxon>
        <taxon>Kickxellaceae</taxon>
        <taxon>Coemansia</taxon>
    </lineage>
</organism>
<protein>
    <recommendedName>
        <fullName evidence="6">SH3b domain-containing protein</fullName>
    </recommendedName>
</protein>
<feature type="region of interest" description="Disordered" evidence="1">
    <location>
        <begin position="97"/>
        <end position="177"/>
    </location>
</feature>
<dbReference type="Gene3D" id="2.30.30.40">
    <property type="entry name" value="SH3 Domains"/>
    <property type="match status" value="1"/>
</dbReference>
<comment type="caution">
    <text evidence="4">The sequence shown here is derived from an EMBL/GenBank/DDBJ whole genome shotgun (WGS) entry which is preliminary data.</text>
</comment>
<name>A0A9W8M335_9FUNG</name>